<sequence length="57" mass="6249">MLGFEFGFEVREGEGGRGGSCVYAYLGQGWFWGVLSSLEHLVRVLDVSSAHVARTID</sequence>
<proteinExistence type="predicted"/>
<evidence type="ECO:0000313" key="1">
    <source>
        <dbReference type="EMBL" id="ELU37426.1"/>
    </source>
</evidence>
<comment type="caution">
    <text evidence="1">The sequence shown here is derived from an EMBL/GenBank/DDBJ whole genome shotgun (WGS) entry which is preliminary data.</text>
</comment>
<dbReference type="EMBL" id="AFRT01002650">
    <property type="protein sequence ID" value="ELU37426.1"/>
    <property type="molecule type" value="Genomic_DNA"/>
</dbReference>
<accession>L8WGW4</accession>
<dbReference type="HOGENOM" id="CLU_2998099_0_0_1"/>
<keyword evidence="2" id="KW-1185">Reference proteome</keyword>
<reference evidence="1 2" key="1">
    <citation type="journal article" date="2013" name="Nat. Commun.">
        <title>The evolution and pathogenic mechanisms of the rice sheath blight pathogen.</title>
        <authorList>
            <person name="Zheng A."/>
            <person name="Lin R."/>
            <person name="Xu L."/>
            <person name="Qin P."/>
            <person name="Tang C."/>
            <person name="Ai P."/>
            <person name="Zhang D."/>
            <person name="Liu Y."/>
            <person name="Sun Z."/>
            <person name="Feng H."/>
            <person name="Wang Y."/>
            <person name="Chen Y."/>
            <person name="Liang X."/>
            <person name="Fu R."/>
            <person name="Li Q."/>
            <person name="Zhang J."/>
            <person name="Yu X."/>
            <person name="Xie Z."/>
            <person name="Ding L."/>
            <person name="Guan P."/>
            <person name="Tang J."/>
            <person name="Liang Y."/>
            <person name="Wang S."/>
            <person name="Deng Q."/>
            <person name="Li S."/>
            <person name="Zhu J."/>
            <person name="Wang L."/>
            <person name="Liu H."/>
            <person name="Li P."/>
        </authorList>
    </citation>
    <scope>NUCLEOTIDE SEQUENCE [LARGE SCALE GENOMIC DNA]</scope>
    <source>
        <strain evidence="2">AG-1 IA</strain>
    </source>
</reference>
<dbReference type="Proteomes" id="UP000011668">
    <property type="component" value="Unassembled WGS sequence"/>
</dbReference>
<gene>
    <name evidence="1" type="ORF">AG1IA_08556</name>
</gene>
<dbReference type="AlphaFoldDB" id="L8WGW4"/>
<protein>
    <submittedName>
        <fullName evidence="1">Uncharacterized protein</fullName>
    </submittedName>
</protein>
<name>L8WGW4_THACA</name>
<evidence type="ECO:0000313" key="2">
    <source>
        <dbReference type="Proteomes" id="UP000011668"/>
    </source>
</evidence>
<organism evidence="1 2">
    <name type="scientific">Thanatephorus cucumeris (strain AG1-IA)</name>
    <name type="common">Rice sheath blight fungus</name>
    <name type="synonym">Rhizoctonia solani</name>
    <dbReference type="NCBI Taxonomy" id="983506"/>
    <lineage>
        <taxon>Eukaryota</taxon>
        <taxon>Fungi</taxon>
        <taxon>Dikarya</taxon>
        <taxon>Basidiomycota</taxon>
        <taxon>Agaricomycotina</taxon>
        <taxon>Agaricomycetes</taxon>
        <taxon>Cantharellales</taxon>
        <taxon>Ceratobasidiaceae</taxon>
        <taxon>Rhizoctonia</taxon>
        <taxon>Rhizoctonia solani AG-1</taxon>
    </lineage>
</organism>